<keyword evidence="3" id="KW-1185">Reference proteome</keyword>
<protein>
    <submittedName>
        <fullName evidence="2">Uncharacterized protein</fullName>
    </submittedName>
</protein>
<evidence type="ECO:0000313" key="2">
    <source>
        <dbReference type="EMBL" id="RSH90058.1"/>
    </source>
</evidence>
<organism evidence="2 3">
    <name type="scientific">Saitozyma podzolica</name>
    <dbReference type="NCBI Taxonomy" id="1890683"/>
    <lineage>
        <taxon>Eukaryota</taxon>
        <taxon>Fungi</taxon>
        <taxon>Dikarya</taxon>
        <taxon>Basidiomycota</taxon>
        <taxon>Agaricomycotina</taxon>
        <taxon>Tremellomycetes</taxon>
        <taxon>Tremellales</taxon>
        <taxon>Trimorphomycetaceae</taxon>
        <taxon>Saitozyma</taxon>
    </lineage>
</organism>
<feature type="compositionally biased region" description="Acidic residues" evidence="1">
    <location>
        <begin position="181"/>
        <end position="191"/>
    </location>
</feature>
<feature type="region of interest" description="Disordered" evidence="1">
    <location>
        <begin position="171"/>
        <end position="191"/>
    </location>
</feature>
<evidence type="ECO:0000256" key="1">
    <source>
        <dbReference type="SAM" id="MobiDB-lite"/>
    </source>
</evidence>
<dbReference type="AlphaFoldDB" id="A0A427YG32"/>
<gene>
    <name evidence="2" type="ORF">EHS25_001391</name>
</gene>
<dbReference type="OrthoDB" id="10287809at2759"/>
<reference evidence="2 3" key="1">
    <citation type="submission" date="2018-11" db="EMBL/GenBank/DDBJ databases">
        <title>Genome sequence of Saitozyma podzolica DSM 27192.</title>
        <authorList>
            <person name="Aliyu H."/>
            <person name="Gorte O."/>
            <person name="Ochsenreither K."/>
        </authorList>
    </citation>
    <scope>NUCLEOTIDE SEQUENCE [LARGE SCALE GENOMIC DNA]</scope>
    <source>
        <strain evidence="2 3">DSM 27192</strain>
    </source>
</reference>
<feature type="region of interest" description="Disordered" evidence="1">
    <location>
        <begin position="201"/>
        <end position="220"/>
    </location>
</feature>
<proteinExistence type="predicted"/>
<sequence>MMGLPDEIYFEEFRWHDETGDHTMSRVALCNAWILIDNQYSLHMEAESRLDELLRKGETLPCTVESVAVVKDQLDKLTAIWNELGAFVNCLDRFEREKTIPTGWQPSTTIIGSRSMEQLVEAGTVTDDYAKPEEMTSVGFRIALWARRMLPLPDFPWLLELRRAQGRDDLTETPLTLLPEPDSESDESDGEDTVRVAFPTYHDIQDQPPAGIAAEGTSTSGDVEVVEQVARDALLVHRRGIRVSSAEPSEHREYL</sequence>
<evidence type="ECO:0000313" key="3">
    <source>
        <dbReference type="Proteomes" id="UP000279259"/>
    </source>
</evidence>
<dbReference type="Proteomes" id="UP000279259">
    <property type="component" value="Unassembled WGS sequence"/>
</dbReference>
<comment type="caution">
    <text evidence="2">The sequence shown here is derived from an EMBL/GenBank/DDBJ whole genome shotgun (WGS) entry which is preliminary data.</text>
</comment>
<dbReference type="EMBL" id="RSCD01000011">
    <property type="protein sequence ID" value="RSH90058.1"/>
    <property type="molecule type" value="Genomic_DNA"/>
</dbReference>
<name>A0A427YG32_9TREE</name>
<accession>A0A427YG32</accession>